<gene>
    <name evidence="1" type="ORF">Helico4rc_2630</name>
</gene>
<dbReference type="InterPro" id="IPR051805">
    <property type="entry name" value="Dehydratase_Activator_Redct"/>
</dbReference>
<accession>A0A650EKI3</accession>
<evidence type="ECO:0000313" key="1">
    <source>
        <dbReference type="EMBL" id="QGT50143.1"/>
    </source>
</evidence>
<organism evidence="1">
    <name type="scientific">uncultured Helicobacter sp</name>
    <dbReference type="NCBI Taxonomy" id="175537"/>
    <lineage>
        <taxon>Bacteria</taxon>
        <taxon>Pseudomonadati</taxon>
        <taxon>Campylobacterota</taxon>
        <taxon>Epsilonproteobacteria</taxon>
        <taxon>Campylobacterales</taxon>
        <taxon>Helicobacteraceae</taxon>
        <taxon>Helicobacter</taxon>
        <taxon>environmental samples</taxon>
    </lineage>
</organism>
<name>A0A650EKI3_9HELI</name>
<protein>
    <submittedName>
        <fullName evidence="1">2-hydroxyglutaryl-CoA dehydratase</fullName>
    </submittedName>
</protein>
<dbReference type="AlphaFoldDB" id="A0A650EKI3"/>
<dbReference type="EMBL" id="MN577567">
    <property type="protein sequence ID" value="QGT50143.1"/>
    <property type="molecule type" value="Genomic_DNA"/>
</dbReference>
<sequence>MTQKITPNINSWQAGNGSENLIFKSENKREIQRVPFTAEMKETHTILVPMMLPVHFRLLVNILHLHGYKAELLHNDGKGVVDEGLRNVHNDTCYPALLVIGQMIDALKSGQWDLDKVALLITQTGGGCRASNYIYLLRKALNKAGFGKIPVISLNFSGLESNEGFSVTRPMLQNFINAILYGDLIMHIANQCKPYEKNPGDTDAMVSKWVDRITTEGTNEGLKKYSAFKKDMKLILDDFASIPRESAQKVRVGIVGEIYIKFSPLGNNNLEDFLLAENCEVVIPGFIDFCLYCINDTIVGGKMYGGSLMQTLIYRVVYWFFASKQVDMIKAIKKHGVFRAPTAFNHTRDLVEGYVSQGMNMGEGWLLTAEMLELIGQGVENIVCTQPFGCLPNHIVGRGMMKTIKERNPQSNIVSIDYDPGATKVNQENRIKLMLSNAKKAHALSQETAEA</sequence>
<dbReference type="PANTHER" id="PTHR32329:SF4">
    <property type="entry name" value="ACTIVATOR OF 2-HYDROXYACYL-COA DEHYDRATASE"/>
    <property type="match status" value="1"/>
</dbReference>
<dbReference type="PANTHER" id="PTHR32329">
    <property type="entry name" value="BIFUNCTIONAL PROTEIN [INCLUDES 2-HYDROXYACYL-COA DEHYDRATASE (N-TER) AND ITS ACTIVATOR DOMAIN (C_TERM)-RELATED"/>
    <property type="match status" value="1"/>
</dbReference>
<reference evidence="1" key="1">
    <citation type="journal article" date="2020" name="J. ISSAAS">
        <title>Lactobacilli and other gastrointestinal microbiota of Peromyscus leucopus, reservoir host for agents of Lyme disease and other zoonoses in North America.</title>
        <authorList>
            <person name="Milovic A."/>
            <person name="Bassam K."/>
            <person name="Shao H."/>
            <person name="Chatzistamou I."/>
            <person name="Tufts D.M."/>
            <person name="Diuk-Wasser M."/>
            <person name="Barbour A.G."/>
        </authorList>
    </citation>
    <scope>NUCLEOTIDE SEQUENCE</scope>
    <source>
        <strain evidence="1">LL4</strain>
    </source>
</reference>
<proteinExistence type="predicted"/>